<keyword evidence="3" id="KW-1185">Reference proteome</keyword>
<feature type="transmembrane region" description="Helical" evidence="1">
    <location>
        <begin position="33"/>
        <end position="55"/>
    </location>
</feature>
<reference evidence="2 3" key="1">
    <citation type="submission" date="2006-12" db="EMBL/GenBank/DDBJ databases">
        <title>Complete sequence of Chlorobium phaeobacteroides DSM 266.</title>
        <authorList>
            <consortium name="US DOE Joint Genome Institute"/>
            <person name="Copeland A."/>
            <person name="Lucas S."/>
            <person name="Lapidus A."/>
            <person name="Barry K."/>
            <person name="Detter J.C."/>
            <person name="Glavina del Rio T."/>
            <person name="Hammon N."/>
            <person name="Israni S."/>
            <person name="Pitluck S."/>
            <person name="Goltsman E."/>
            <person name="Schmutz J."/>
            <person name="Larimer F."/>
            <person name="Land M."/>
            <person name="Hauser L."/>
            <person name="Mikhailova N."/>
            <person name="Li T."/>
            <person name="Overmann J."/>
            <person name="Bryant D.A."/>
            <person name="Richardson P."/>
        </authorList>
    </citation>
    <scope>NUCLEOTIDE SEQUENCE [LARGE SCALE GENOMIC DNA]</scope>
    <source>
        <strain evidence="2 3">DSM 266</strain>
    </source>
</reference>
<gene>
    <name evidence="2" type="ordered locus">Cpha266_1370</name>
</gene>
<proteinExistence type="predicted"/>
<dbReference type="Proteomes" id="UP000008701">
    <property type="component" value="Chromosome"/>
</dbReference>
<evidence type="ECO:0000313" key="2">
    <source>
        <dbReference type="EMBL" id="ABL65399.1"/>
    </source>
</evidence>
<dbReference type="AlphaFoldDB" id="A1BG72"/>
<keyword evidence="1" id="KW-0472">Membrane</keyword>
<dbReference type="EMBL" id="CP000492">
    <property type="protein sequence ID" value="ABL65399.1"/>
    <property type="molecule type" value="Genomic_DNA"/>
</dbReference>
<keyword evidence="1" id="KW-1133">Transmembrane helix</keyword>
<organism evidence="2 3">
    <name type="scientific">Chlorobium phaeobacteroides (strain DSM 266 / SMG 266 / 2430)</name>
    <dbReference type="NCBI Taxonomy" id="290317"/>
    <lineage>
        <taxon>Bacteria</taxon>
        <taxon>Pseudomonadati</taxon>
        <taxon>Chlorobiota</taxon>
        <taxon>Chlorobiia</taxon>
        <taxon>Chlorobiales</taxon>
        <taxon>Chlorobiaceae</taxon>
        <taxon>Chlorobium/Pelodictyon group</taxon>
        <taxon>Chlorobium</taxon>
    </lineage>
</organism>
<evidence type="ECO:0000313" key="3">
    <source>
        <dbReference type="Proteomes" id="UP000008701"/>
    </source>
</evidence>
<accession>A1BG72</accession>
<protein>
    <submittedName>
        <fullName evidence="2">Uncharacterized protein</fullName>
    </submittedName>
</protein>
<dbReference type="HOGENOM" id="CLU_2258714_0_0_10"/>
<dbReference type="KEGG" id="cph:Cpha266_1370"/>
<name>A1BG72_CHLPD</name>
<evidence type="ECO:0000256" key="1">
    <source>
        <dbReference type="SAM" id="Phobius"/>
    </source>
</evidence>
<sequence length="103" mass="11834">MQSAFLSHTKAVIGIVAKRLDLFFSRKRPFDRFFICVLGCSACLHCRLFLGAIISRTIQKPVKELFPFFISQMKLISRFLFCGVNSHDLLYLRSIPEKISAFS</sequence>
<keyword evidence="1" id="KW-0812">Transmembrane</keyword>